<dbReference type="AlphaFoldDB" id="A0A6G4U756"/>
<evidence type="ECO:0000313" key="4">
    <source>
        <dbReference type="Proteomes" id="UP000481583"/>
    </source>
</evidence>
<dbReference type="RefSeq" id="WP_165241562.1">
    <property type="nucleotide sequence ID" value="NZ_JAAKZV010000176.1"/>
</dbReference>
<comment type="caution">
    <text evidence="3">The sequence shown here is derived from an EMBL/GenBank/DDBJ whole genome shotgun (WGS) entry which is preliminary data.</text>
</comment>
<dbReference type="Gene3D" id="2.40.10.120">
    <property type="match status" value="1"/>
</dbReference>
<evidence type="ECO:0000259" key="2">
    <source>
        <dbReference type="Pfam" id="PF20028"/>
    </source>
</evidence>
<accession>A0A6G4U756</accession>
<gene>
    <name evidence="3" type="ORF">G5C51_29455</name>
</gene>
<dbReference type="Pfam" id="PF20028">
    <property type="entry name" value="VMAP-C"/>
    <property type="match status" value="1"/>
</dbReference>
<sequence length="569" mass="63032">MNTDYGWRARIDSPEGATLGAGFLVDDQRLLTCAHVVQGRDSVLVTFPGRAQALPASVVWRGDWAATGDRGDVAVLMLSTAVRIAPCRLADPMSTAWARSSSDAQPARLTALGFPRGHKQNGINITLCGQPGNRLGDEWTQLTVLDDPGIDSGFSGAAVYDADGMVIGMVTDAVLGGGAGGRVGKALPLDSLRRHWEELDDLLPLEWLGHKPRQDLRGLLAGTAACPQLSGLVKEALPNVRQVPDTFESVWAAVRYVGEQGWAQDRLQMLLRALLPYVPDARTAGGITDWLSRWFPHSSAAQDLSAHQCSIIVRLEPLTRGARLELHVSTLVNGIPVRQSDPCRVRRDDIRRKVEALLPAHVRQVHDRNWMLEFAVPQDLMDIDYEEWRLKEEGVQYPRPLRQFPMVIRDVARLRPITPAQEARNRWAMLRERGRTDPIPVSCERRENEEQFASWLIAEKALCALAYSVTPRADLLRAALGVGVPIILWRRQVCPGEDHSSCDRNAILAQLTESLAAVDPDKLPWEVRRLRNQAHAQVSGAEDHCGHRLTLLWDDPARHPEPPLAMEGA</sequence>
<protein>
    <submittedName>
        <fullName evidence="3">Trypsin-like peptidase domain-containing protein</fullName>
    </submittedName>
</protein>
<dbReference type="InterPro" id="IPR009003">
    <property type="entry name" value="Peptidase_S1_PA"/>
</dbReference>
<evidence type="ECO:0000259" key="1">
    <source>
        <dbReference type="Pfam" id="PF19969"/>
    </source>
</evidence>
<organism evidence="3 4">
    <name type="scientific">Streptomyces coryli</name>
    <dbReference type="NCBI Taxonomy" id="1128680"/>
    <lineage>
        <taxon>Bacteria</taxon>
        <taxon>Bacillati</taxon>
        <taxon>Actinomycetota</taxon>
        <taxon>Actinomycetes</taxon>
        <taxon>Kitasatosporales</taxon>
        <taxon>Streptomycetaceae</taxon>
        <taxon>Streptomyces</taxon>
    </lineage>
</organism>
<feature type="domain" description="vWA-MoxR associated protein C-terminal" evidence="2">
    <location>
        <begin position="338"/>
        <end position="556"/>
    </location>
</feature>
<dbReference type="InterPro" id="IPR045450">
    <property type="entry name" value="VMAP_C"/>
</dbReference>
<keyword evidence="4" id="KW-1185">Reference proteome</keyword>
<dbReference type="SUPFAM" id="SSF50494">
    <property type="entry name" value="Trypsin-like serine proteases"/>
    <property type="match status" value="1"/>
</dbReference>
<feature type="domain" description="vWA-MoxR associated protein middle region 8" evidence="1">
    <location>
        <begin position="200"/>
        <end position="295"/>
    </location>
</feature>
<proteinExistence type="predicted"/>
<dbReference type="Pfam" id="PF13365">
    <property type="entry name" value="Trypsin_2"/>
    <property type="match status" value="1"/>
</dbReference>
<dbReference type="Proteomes" id="UP000481583">
    <property type="component" value="Unassembled WGS sequence"/>
</dbReference>
<evidence type="ECO:0000313" key="3">
    <source>
        <dbReference type="EMBL" id="NGN68014.1"/>
    </source>
</evidence>
<reference evidence="3 4" key="1">
    <citation type="submission" date="2020-02" db="EMBL/GenBank/DDBJ databases">
        <title>Whole-genome analyses of novel actinobacteria.</title>
        <authorList>
            <person name="Sahin N."/>
        </authorList>
    </citation>
    <scope>NUCLEOTIDE SEQUENCE [LARGE SCALE GENOMIC DNA]</scope>
    <source>
        <strain evidence="3 4">A7024</strain>
    </source>
</reference>
<dbReference type="EMBL" id="JAAKZV010000176">
    <property type="protein sequence ID" value="NGN68014.1"/>
    <property type="molecule type" value="Genomic_DNA"/>
</dbReference>
<name>A0A6G4U756_9ACTN</name>
<dbReference type="Pfam" id="PF19969">
    <property type="entry name" value="VMAP-M8"/>
    <property type="match status" value="1"/>
</dbReference>
<dbReference type="InterPro" id="IPR045453">
    <property type="entry name" value="VMAP-M8"/>
</dbReference>